<dbReference type="Gene3D" id="3.40.50.970">
    <property type="match status" value="1"/>
</dbReference>
<gene>
    <name evidence="5" type="ORF">METZ01_LOCUS185485</name>
</gene>
<dbReference type="InterPro" id="IPR005475">
    <property type="entry name" value="Transketolase-like_Pyr-bd"/>
</dbReference>
<feature type="domain" description="Transketolase-like pyrimidine-binding" evidence="4">
    <location>
        <begin position="1"/>
        <end position="178"/>
    </location>
</feature>
<dbReference type="SMART" id="SM00861">
    <property type="entry name" value="Transket_pyr"/>
    <property type="match status" value="1"/>
</dbReference>
<organism evidence="5">
    <name type="scientific">marine metagenome</name>
    <dbReference type="NCBI Taxonomy" id="408172"/>
    <lineage>
        <taxon>unclassified sequences</taxon>
        <taxon>metagenomes</taxon>
        <taxon>ecological metagenomes</taxon>
    </lineage>
</organism>
<dbReference type="SUPFAM" id="SSF52518">
    <property type="entry name" value="Thiamin diphosphate-binding fold (THDP-binding)"/>
    <property type="match status" value="1"/>
</dbReference>
<keyword evidence="3" id="KW-0786">Thiamine pyrophosphate</keyword>
<sequence>MTIAESLRLAIREEMKRDKKVFCIGEDIGIKGGFGGAFTVTLGLSDEFGHDRIIDTPISEIGITGVAIGAALSGMRPIADVQYSDFLFCAMDQLANQAAKLRFMSGGKLKVPMVMRAPGGATTRGSQHSQSLESYFIHVPGLKVVCPSNAYDAKGLLKTAIRDDNPVLFFEHKLLYGSKGNRSEKGSISPISEVPLYDYTIPFGKGIIRKKGRHITLLGKLRTVYSSIEAANELERENILCEIIDPRTLVPLDINLIINSVKKTGHLIIVDECTKTGGWAGEVTATVQEKIFPYLKKPITRVTAPDTPVPFAPNLENYYIPDKKDIKKAVKKLLL</sequence>
<dbReference type="InterPro" id="IPR033248">
    <property type="entry name" value="Transketolase_C"/>
</dbReference>
<dbReference type="InterPro" id="IPR009014">
    <property type="entry name" value="Transketo_C/PFOR_II"/>
</dbReference>
<evidence type="ECO:0000256" key="3">
    <source>
        <dbReference type="ARBA" id="ARBA00023052"/>
    </source>
</evidence>
<dbReference type="PANTHER" id="PTHR43257:SF2">
    <property type="entry name" value="PYRUVATE DEHYDROGENASE E1 COMPONENT SUBUNIT BETA"/>
    <property type="match status" value="1"/>
</dbReference>
<evidence type="ECO:0000313" key="5">
    <source>
        <dbReference type="EMBL" id="SVB32631.1"/>
    </source>
</evidence>
<dbReference type="AlphaFoldDB" id="A0A382D4I7"/>
<keyword evidence="2" id="KW-0560">Oxidoreductase</keyword>
<accession>A0A382D4I7</accession>
<dbReference type="NCBIfam" id="NF006667">
    <property type="entry name" value="PRK09212.1"/>
    <property type="match status" value="1"/>
</dbReference>
<dbReference type="GO" id="GO:0016491">
    <property type="term" value="F:oxidoreductase activity"/>
    <property type="evidence" value="ECO:0007669"/>
    <property type="project" value="UniProtKB-KW"/>
</dbReference>
<dbReference type="SUPFAM" id="SSF52922">
    <property type="entry name" value="TK C-terminal domain-like"/>
    <property type="match status" value="1"/>
</dbReference>
<evidence type="ECO:0000256" key="2">
    <source>
        <dbReference type="ARBA" id="ARBA00023002"/>
    </source>
</evidence>
<dbReference type="EMBL" id="UINC01037320">
    <property type="protein sequence ID" value="SVB32631.1"/>
    <property type="molecule type" value="Genomic_DNA"/>
</dbReference>
<name>A0A382D4I7_9ZZZZ</name>
<comment type="cofactor">
    <cofactor evidence="1">
        <name>thiamine diphosphate</name>
        <dbReference type="ChEBI" id="CHEBI:58937"/>
    </cofactor>
</comment>
<dbReference type="PANTHER" id="PTHR43257">
    <property type="entry name" value="PYRUVATE DEHYDROGENASE E1 COMPONENT BETA SUBUNIT"/>
    <property type="match status" value="1"/>
</dbReference>
<evidence type="ECO:0000256" key="1">
    <source>
        <dbReference type="ARBA" id="ARBA00001964"/>
    </source>
</evidence>
<dbReference type="FunFam" id="3.40.50.970:FF:000001">
    <property type="entry name" value="Pyruvate dehydrogenase E1 beta subunit"/>
    <property type="match status" value="1"/>
</dbReference>
<dbReference type="InterPro" id="IPR029061">
    <property type="entry name" value="THDP-binding"/>
</dbReference>
<protein>
    <recommendedName>
        <fullName evidence="4">Transketolase-like pyrimidine-binding domain-containing protein</fullName>
    </recommendedName>
</protein>
<proteinExistence type="predicted"/>
<evidence type="ECO:0000259" key="4">
    <source>
        <dbReference type="SMART" id="SM00861"/>
    </source>
</evidence>
<reference evidence="5" key="1">
    <citation type="submission" date="2018-05" db="EMBL/GenBank/DDBJ databases">
        <authorList>
            <person name="Lanie J.A."/>
            <person name="Ng W.-L."/>
            <person name="Kazmierczak K.M."/>
            <person name="Andrzejewski T.M."/>
            <person name="Davidsen T.M."/>
            <person name="Wayne K.J."/>
            <person name="Tettelin H."/>
            <person name="Glass J.I."/>
            <person name="Rusch D."/>
            <person name="Podicherti R."/>
            <person name="Tsui H.-C.T."/>
            <person name="Winkler M.E."/>
        </authorList>
    </citation>
    <scope>NUCLEOTIDE SEQUENCE</scope>
</reference>
<dbReference type="Pfam" id="PF02779">
    <property type="entry name" value="Transket_pyr"/>
    <property type="match status" value="1"/>
</dbReference>
<dbReference type="Gene3D" id="3.40.50.920">
    <property type="match status" value="1"/>
</dbReference>
<dbReference type="Pfam" id="PF02780">
    <property type="entry name" value="Transketolase_C"/>
    <property type="match status" value="1"/>
</dbReference>
<dbReference type="CDD" id="cd07036">
    <property type="entry name" value="TPP_PYR_E1-PDHc-beta_like"/>
    <property type="match status" value="1"/>
</dbReference>
<dbReference type="FunFam" id="3.40.50.920:FF:000001">
    <property type="entry name" value="Pyruvate dehydrogenase E1 beta subunit"/>
    <property type="match status" value="1"/>
</dbReference>